<keyword evidence="4" id="KW-1185">Reference proteome</keyword>
<keyword evidence="1" id="KW-0472">Membrane</keyword>
<dbReference type="Proteomes" id="UP001596956">
    <property type="component" value="Unassembled WGS sequence"/>
</dbReference>
<proteinExistence type="predicted"/>
<evidence type="ECO:0000313" key="4">
    <source>
        <dbReference type="Proteomes" id="UP001596956"/>
    </source>
</evidence>
<organism evidence="3 4">
    <name type="scientific">Streptomonospora algeriensis</name>
    <dbReference type="NCBI Taxonomy" id="995084"/>
    <lineage>
        <taxon>Bacteria</taxon>
        <taxon>Bacillati</taxon>
        <taxon>Actinomycetota</taxon>
        <taxon>Actinomycetes</taxon>
        <taxon>Streptosporangiales</taxon>
        <taxon>Nocardiopsidaceae</taxon>
        <taxon>Streptomonospora</taxon>
    </lineage>
</organism>
<evidence type="ECO:0000259" key="2">
    <source>
        <dbReference type="Pfam" id="PF03779"/>
    </source>
</evidence>
<keyword evidence="1" id="KW-1133">Transmembrane helix</keyword>
<dbReference type="InterPro" id="IPR005530">
    <property type="entry name" value="SPW"/>
</dbReference>
<sequence length="121" mass="12528">MRSARKWADSLALLAGVAVSVSYVWHGLLGIGMAVLFLLGVLLVFLACLAVIHPELFVTEAATAVTGLLLIASPWLAGFADIASAALTAWLAGTVAVVTGLVTLPSSVAMYRRIVPPQPMG</sequence>
<accession>A0ABW3BCA1</accession>
<feature type="transmembrane region" description="Helical" evidence="1">
    <location>
        <begin position="57"/>
        <end position="76"/>
    </location>
</feature>
<keyword evidence="1" id="KW-0812">Transmembrane</keyword>
<dbReference type="EMBL" id="JBHTHR010000127">
    <property type="protein sequence ID" value="MFD0800972.1"/>
    <property type="molecule type" value="Genomic_DNA"/>
</dbReference>
<gene>
    <name evidence="3" type="ORF">ACFQZU_06520</name>
</gene>
<feature type="transmembrane region" description="Helical" evidence="1">
    <location>
        <begin position="7"/>
        <end position="25"/>
    </location>
</feature>
<feature type="transmembrane region" description="Helical" evidence="1">
    <location>
        <begin position="82"/>
        <end position="104"/>
    </location>
</feature>
<name>A0ABW3BCA1_9ACTN</name>
<feature type="domain" description="SPW repeat-containing integral membrane" evidence="2">
    <location>
        <begin position="7"/>
        <end position="101"/>
    </location>
</feature>
<evidence type="ECO:0000256" key="1">
    <source>
        <dbReference type="SAM" id="Phobius"/>
    </source>
</evidence>
<reference evidence="4" key="1">
    <citation type="journal article" date="2019" name="Int. J. Syst. Evol. Microbiol.">
        <title>The Global Catalogue of Microorganisms (GCM) 10K type strain sequencing project: providing services to taxonomists for standard genome sequencing and annotation.</title>
        <authorList>
            <consortium name="The Broad Institute Genomics Platform"/>
            <consortium name="The Broad Institute Genome Sequencing Center for Infectious Disease"/>
            <person name="Wu L."/>
            <person name="Ma J."/>
        </authorList>
    </citation>
    <scope>NUCLEOTIDE SEQUENCE [LARGE SCALE GENOMIC DNA]</scope>
    <source>
        <strain evidence="4">CCUG 63369</strain>
    </source>
</reference>
<feature type="transmembrane region" description="Helical" evidence="1">
    <location>
        <begin position="31"/>
        <end position="52"/>
    </location>
</feature>
<evidence type="ECO:0000313" key="3">
    <source>
        <dbReference type="EMBL" id="MFD0800972.1"/>
    </source>
</evidence>
<dbReference type="Pfam" id="PF03779">
    <property type="entry name" value="SPW"/>
    <property type="match status" value="1"/>
</dbReference>
<protein>
    <submittedName>
        <fullName evidence="3">SPW repeat protein</fullName>
    </submittedName>
</protein>
<comment type="caution">
    <text evidence="3">The sequence shown here is derived from an EMBL/GenBank/DDBJ whole genome shotgun (WGS) entry which is preliminary data.</text>
</comment>